<dbReference type="EMBL" id="CAADFJ010000499">
    <property type="protein sequence ID" value="VFK08264.1"/>
    <property type="molecule type" value="Genomic_DNA"/>
</dbReference>
<organism evidence="3">
    <name type="scientific">Candidatus Kentrum eta</name>
    <dbReference type="NCBI Taxonomy" id="2126337"/>
    <lineage>
        <taxon>Bacteria</taxon>
        <taxon>Pseudomonadati</taxon>
        <taxon>Pseudomonadota</taxon>
        <taxon>Gammaproteobacteria</taxon>
        <taxon>Candidatus Kentrum</taxon>
    </lineage>
</organism>
<evidence type="ECO:0000313" key="4">
    <source>
        <dbReference type="EMBL" id="VFK08264.1"/>
    </source>
</evidence>
<name>A0A450VJG8_9GAMM</name>
<feature type="compositionally biased region" description="Polar residues" evidence="1">
    <location>
        <begin position="170"/>
        <end position="203"/>
    </location>
</feature>
<sequence>MYESCAKAELCLITGCEPKRDVKDFAKGFKGCAFLLKGMCFLPLMPWDLRGLRVLRGGKNRKKTPRGTQRNAEDINPNAARSAMSLFVSASHQAPNGAGPNATRSLFFRNVNICLSQREHAPDFKKAMLKFRRDFIPTRSGLAWTRPVFGGTRPGFSKERPDFGPAPSGLASTRSGSDSTRPYLGSTRSGFTWTRWISGSTRSGFGPARSGRSFQTARPTDNGQMDG</sequence>
<reference evidence="3" key="1">
    <citation type="submission" date="2019-02" db="EMBL/GenBank/DDBJ databases">
        <authorList>
            <person name="Gruber-Vodicka R. H."/>
            <person name="Seah K. B. B."/>
        </authorList>
    </citation>
    <scope>NUCLEOTIDE SEQUENCE</scope>
    <source>
        <strain evidence="4">BECK_SA2B12</strain>
        <strain evidence="3">BECK_SA2B15</strain>
        <strain evidence="2">BECK_SA2B20</strain>
    </source>
</reference>
<evidence type="ECO:0000313" key="3">
    <source>
        <dbReference type="EMBL" id="VFK04943.1"/>
    </source>
</evidence>
<proteinExistence type="predicted"/>
<protein>
    <submittedName>
        <fullName evidence="3">Uncharacterized protein</fullName>
    </submittedName>
</protein>
<evidence type="ECO:0000256" key="1">
    <source>
        <dbReference type="SAM" id="MobiDB-lite"/>
    </source>
</evidence>
<feature type="region of interest" description="Disordered" evidence="1">
    <location>
        <begin position="153"/>
        <end position="227"/>
    </location>
</feature>
<dbReference type="EMBL" id="CAADFI010000478">
    <property type="protein sequence ID" value="VFK04703.1"/>
    <property type="molecule type" value="Genomic_DNA"/>
</dbReference>
<accession>A0A450VJG8</accession>
<dbReference type="AlphaFoldDB" id="A0A450VJG8"/>
<evidence type="ECO:0000313" key="2">
    <source>
        <dbReference type="EMBL" id="VFK04703.1"/>
    </source>
</evidence>
<gene>
    <name evidence="3" type="ORF">BECKH772A_GA0070896_104822</name>
    <name evidence="2" type="ORF">BECKH772B_GA0070898_104782</name>
    <name evidence="4" type="ORF">BECKH772C_GA0070978_104992</name>
</gene>
<feature type="compositionally biased region" description="Polar residues" evidence="1">
    <location>
        <begin position="212"/>
        <end position="227"/>
    </location>
</feature>
<dbReference type="EMBL" id="CAADFG010000482">
    <property type="protein sequence ID" value="VFK04943.1"/>
    <property type="molecule type" value="Genomic_DNA"/>
</dbReference>